<evidence type="ECO:0000313" key="3">
    <source>
        <dbReference type="Proteomes" id="UP000027195"/>
    </source>
</evidence>
<protein>
    <recommendedName>
        <fullName evidence="1">C2 domain-containing protein</fullName>
    </recommendedName>
</protein>
<sequence length="218" mass="23874">MSGSTRKHPLTLTVIRASGIPRYSRWGALTLPRSFVEIKTEDVTHRTKKTASRSSDPVWNESFAFIQLLSTTSISFKVYHDGRFENTLLCETTVDVGDILNHTDDFDLQLKAVENKDHASKPTLTLRVREDTRSAIVMSAVESAPSGPSIPAAVKGIGEVQEALKKVDEKLTTSEGASKKFDTALKKVEALSSEQSLKTVFDMLGNFSIVFDGLAGLV</sequence>
<dbReference type="CDD" id="cd00030">
    <property type="entry name" value="C2"/>
    <property type="match status" value="1"/>
</dbReference>
<dbReference type="Pfam" id="PF00168">
    <property type="entry name" value="C2"/>
    <property type="match status" value="1"/>
</dbReference>
<gene>
    <name evidence="2" type="ORF">BOTBODRAFT_401037</name>
</gene>
<dbReference type="Proteomes" id="UP000027195">
    <property type="component" value="Unassembled WGS sequence"/>
</dbReference>
<reference evidence="3" key="1">
    <citation type="journal article" date="2014" name="Proc. Natl. Acad. Sci. U.S.A.">
        <title>Extensive sampling of basidiomycete genomes demonstrates inadequacy of the white-rot/brown-rot paradigm for wood decay fungi.</title>
        <authorList>
            <person name="Riley R."/>
            <person name="Salamov A.A."/>
            <person name="Brown D.W."/>
            <person name="Nagy L.G."/>
            <person name="Floudas D."/>
            <person name="Held B.W."/>
            <person name="Levasseur A."/>
            <person name="Lombard V."/>
            <person name="Morin E."/>
            <person name="Otillar R."/>
            <person name="Lindquist E.A."/>
            <person name="Sun H."/>
            <person name="LaButti K.M."/>
            <person name="Schmutz J."/>
            <person name="Jabbour D."/>
            <person name="Luo H."/>
            <person name="Baker S.E."/>
            <person name="Pisabarro A.G."/>
            <person name="Walton J.D."/>
            <person name="Blanchette R.A."/>
            <person name="Henrissat B."/>
            <person name="Martin F."/>
            <person name="Cullen D."/>
            <person name="Hibbett D.S."/>
            <person name="Grigoriev I.V."/>
        </authorList>
    </citation>
    <scope>NUCLEOTIDE SEQUENCE [LARGE SCALE GENOMIC DNA]</scope>
    <source>
        <strain evidence="3">FD-172 SS1</strain>
    </source>
</reference>
<dbReference type="PROSITE" id="PS50004">
    <property type="entry name" value="C2"/>
    <property type="match status" value="1"/>
</dbReference>
<dbReference type="AlphaFoldDB" id="A0A067MN69"/>
<feature type="domain" description="C2" evidence="1">
    <location>
        <begin position="1"/>
        <end position="110"/>
    </location>
</feature>
<evidence type="ECO:0000313" key="2">
    <source>
        <dbReference type="EMBL" id="KDQ13026.1"/>
    </source>
</evidence>
<accession>A0A067MN69</accession>
<evidence type="ECO:0000259" key="1">
    <source>
        <dbReference type="PROSITE" id="PS50004"/>
    </source>
</evidence>
<name>A0A067MN69_BOTB1</name>
<organism evidence="2 3">
    <name type="scientific">Botryobasidium botryosum (strain FD-172 SS1)</name>
    <dbReference type="NCBI Taxonomy" id="930990"/>
    <lineage>
        <taxon>Eukaryota</taxon>
        <taxon>Fungi</taxon>
        <taxon>Dikarya</taxon>
        <taxon>Basidiomycota</taxon>
        <taxon>Agaricomycotina</taxon>
        <taxon>Agaricomycetes</taxon>
        <taxon>Cantharellales</taxon>
        <taxon>Botryobasidiaceae</taxon>
        <taxon>Botryobasidium</taxon>
    </lineage>
</organism>
<dbReference type="InterPro" id="IPR000008">
    <property type="entry name" value="C2_dom"/>
</dbReference>
<keyword evidence="3" id="KW-1185">Reference proteome</keyword>
<dbReference type="InterPro" id="IPR035892">
    <property type="entry name" value="C2_domain_sf"/>
</dbReference>
<dbReference type="EMBL" id="KL198046">
    <property type="protein sequence ID" value="KDQ13026.1"/>
    <property type="molecule type" value="Genomic_DNA"/>
</dbReference>
<dbReference type="SUPFAM" id="SSF49562">
    <property type="entry name" value="C2 domain (Calcium/lipid-binding domain, CaLB)"/>
    <property type="match status" value="1"/>
</dbReference>
<dbReference type="Gene3D" id="2.60.40.150">
    <property type="entry name" value="C2 domain"/>
    <property type="match status" value="1"/>
</dbReference>
<dbReference type="HOGENOM" id="CLU_1266680_0_0_1"/>
<dbReference type="SMART" id="SM00239">
    <property type="entry name" value="C2"/>
    <property type="match status" value="1"/>
</dbReference>
<dbReference type="InParanoid" id="A0A067MN69"/>
<proteinExistence type="predicted"/>